<keyword evidence="6" id="KW-1185">Reference proteome</keyword>
<dbReference type="InterPro" id="IPR036770">
    <property type="entry name" value="Ankyrin_rpt-contain_sf"/>
</dbReference>
<keyword evidence="2 3" id="KW-0040">ANK repeat</keyword>
<feature type="compositionally biased region" description="Low complexity" evidence="4">
    <location>
        <begin position="112"/>
        <end position="122"/>
    </location>
</feature>
<dbReference type="PROSITE" id="PS50088">
    <property type="entry name" value="ANK_REPEAT"/>
    <property type="match status" value="3"/>
</dbReference>
<feature type="repeat" description="ANK" evidence="3">
    <location>
        <begin position="212"/>
        <end position="244"/>
    </location>
</feature>
<dbReference type="SMART" id="SM00248">
    <property type="entry name" value="ANK"/>
    <property type="match status" value="4"/>
</dbReference>
<dbReference type="EMBL" id="MU070423">
    <property type="protein sequence ID" value="KAF5827800.1"/>
    <property type="molecule type" value="Genomic_DNA"/>
</dbReference>
<dbReference type="PANTHER" id="PTHR24171">
    <property type="entry name" value="ANKYRIN REPEAT DOMAIN-CONTAINING PROTEIN 39-RELATED"/>
    <property type="match status" value="1"/>
</dbReference>
<keyword evidence="1" id="KW-0677">Repeat</keyword>
<proteinExistence type="predicted"/>
<dbReference type="Pfam" id="PF12796">
    <property type="entry name" value="Ank_2"/>
    <property type="match status" value="1"/>
</dbReference>
<evidence type="ECO:0000256" key="2">
    <source>
        <dbReference type="ARBA" id="ARBA00023043"/>
    </source>
</evidence>
<feature type="region of interest" description="Disordered" evidence="4">
    <location>
        <begin position="86"/>
        <end position="122"/>
    </location>
</feature>
<protein>
    <submittedName>
        <fullName evidence="5">Ankyrin repeat-containing domain protein</fullName>
    </submittedName>
</protein>
<sequence>MVKEILVGIGIDPLSVGSNLKQWGQELELKANNVAMVRYAQDLDVVRHYSNSGAHWGPNERAEDHTMIACRYAVALVIRLRSVLPKSRTPGSASSSKPKQQVPESAPSTSSQPQQENEQEAAAKLQARLLKKKEAEDKAAAELHARSLKEKEAGENAAAEYRSKAQFDLDGHRAVFLASCDGNVRAVRALLTEGVCIDKEEKEPSLVNGDEDGDTPLISAAGWGHQAVVKELIAQGAAVNKANKDGRTALILASSEGHLTVVKELIARGASINAADNIGATPLLWAVERGHLAVVKELIARGASLDKGRKVSG</sequence>
<dbReference type="SUPFAM" id="SSF48403">
    <property type="entry name" value="Ankyrin repeat"/>
    <property type="match status" value="1"/>
</dbReference>
<dbReference type="Gene3D" id="1.25.40.20">
    <property type="entry name" value="Ankyrin repeat-containing domain"/>
    <property type="match status" value="2"/>
</dbReference>
<evidence type="ECO:0000256" key="4">
    <source>
        <dbReference type="SAM" id="MobiDB-lite"/>
    </source>
</evidence>
<dbReference type="InterPro" id="IPR002110">
    <property type="entry name" value="Ankyrin_rpt"/>
</dbReference>
<accession>A0ABQ7FZN1</accession>
<evidence type="ECO:0000313" key="6">
    <source>
        <dbReference type="Proteomes" id="UP000815325"/>
    </source>
</evidence>
<evidence type="ECO:0000313" key="5">
    <source>
        <dbReference type="EMBL" id="KAF5827800.1"/>
    </source>
</evidence>
<organism evidence="5 6">
    <name type="scientific">Dunaliella salina</name>
    <name type="common">Green alga</name>
    <name type="synonym">Protococcus salinus</name>
    <dbReference type="NCBI Taxonomy" id="3046"/>
    <lineage>
        <taxon>Eukaryota</taxon>
        <taxon>Viridiplantae</taxon>
        <taxon>Chlorophyta</taxon>
        <taxon>core chlorophytes</taxon>
        <taxon>Chlorophyceae</taxon>
        <taxon>CS clade</taxon>
        <taxon>Chlamydomonadales</taxon>
        <taxon>Dunaliellaceae</taxon>
        <taxon>Dunaliella</taxon>
    </lineage>
</organism>
<feature type="repeat" description="ANK" evidence="3">
    <location>
        <begin position="245"/>
        <end position="277"/>
    </location>
</feature>
<reference evidence="5" key="1">
    <citation type="submission" date="2017-08" db="EMBL/GenBank/DDBJ databases">
        <authorList>
            <person name="Polle J.E."/>
            <person name="Barry K."/>
            <person name="Cushman J."/>
            <person name="Schmutz J."/>
            <person name="Tran D."/>
            <person name="Hathwaick L.T."/>
            <person name="Yim W.C."/>
            <person name="Jenkins J."/>
            <person name="Mckie-Krisberg Z.M."/>
            <person name="Prochnik S."/>
            <person name="Lindquist E."/>
            <person name="Dockter R.B."/>
            <person name="Adam C."/>
            <person name="Molina H."/>
            <person name="Bunkerborg J."/>
            <person name="Jin E."/>
            <person name="Buchheim M."/>
            <person name="Magnuson J."/>
        </authorList>
    </citation>
    <scope>NUCLEOTIDE SEQUENCE</scope>
    <source>
        <strain evidence="5">CCAP 19/18</strain>
    </source>
</reference>
<dbReference type="PANTHER" id="PTHR24171:SF10">
    <property type="entry name" value="ANKYRIN REPEAT DOMAIN-CONTAINING PROTEIN 29-LIKE"/>
    <property type="match status" value="1"/>
</dbReference>
<evidence type="ECO:0000256" key="1">
    <source>
        <dbReference type="ARBA" id="ARBA00022737"/>
    </source>
</evidence>
<name>A0ABQ7FZN1_DUNSA</name>
<evidence type="ECO:0000256" key="3">
    <source>
        <dbReference type="PROSITE-ProRule" id="PRU00023"/>
    </source>
</evidence>
<dbReference type="Proteomes" id="UP000815325">
    <property type="component" value="Unassembled WGS sequence"/>
</dbReference>
<comment type="caution">
    <text evidence="5">The sequence shown here is derived from an EMBL/GenBank/DDBJ whole genome shotgun (WGS) entry which is preliminary data.</text>
</comment>
<dbReference type="PROSITE" id="PS50297">
    <property type="entry name" value="ANK_REP_REGION"/>
    <property type="match status" value="3"/>
</dbReference>
<gene>
    <name evidence="5" type="ORF">DUNSADRAFT_18714</name>
</gene>
<feature type="repeat" description="ANK" evidence="3">
    <location>
        <begin position="278"/>
        <end position="310"/>
    </location>
</feature>
<feature type="compositionally biased region" description="Polar residues" evidence="4">
    <location>
        <begin position="89"/>
        <end position="111"/>
    </location>
</feature>